<proteinExistence type="predicted"/>
<dbReference type="AlphaFoldDB" id="A0A0E9VUS9"/>
<accession>A0A0E9VUS9</accession>
<organism evidence="1">
    <name type="scientific">Anguilla anguilla</name>
    <name type="common">European freshwater eel</name>
    <name type="synonym">Muraena anguilla</name>
    <dbReference type="NCBI Taxonomy" id="7936"/>
    <lineage>
        <taxon>Eukaryota</taxon>
        <taxon>Metazoa</taxon>
        <taxon>Chordata</taxon>
        <taxon>Craniata</taxon>
        <taxon>Vertebrata</taxon>
        <taxon>Euteleostomi</taxon>
        <taxon>Actinopterygii</taxon>
        <taxon>Neopterygii</taxon>
        <taxon>Teleostei</taxon>
        <taxon>Anguilliformes</taxon>
        <taxon>Anguillidae</taxon>
        <taxon>Anguilla</taxon>
    </lineage>
</organism>
<sequence>MRLTHPLFYILSPLITQGWRLIQEYSNWRLKDTSQTFSTEP</sequence>
<reference evidence="1" key="2">
    <citation type="journal article" date="2015" name="Fish Shellfish Immunol.">
        <title>Early steps in the European eel (Anguilla anguilla)-Vibrio vulnificus interaction in the gills: Role of the RtxA13 toxin.</title>
        <authorList>
            <person name="Callol A."/>
            <person name="Pajuelo D."/>
            <person name="Ebbesson L."/>
            <person name="Teles M."/>
            <person name="MacKenzie S."/>
            <person name="Amaro C."/>
        </authorList>
    </citation>
    <scope>NUCLEOTIDE SEQUENCE</scope>
</reference>
<dbReference type="EMBL" id="GBXM01026780">
    <property type="protein sequence ID" value="JAH81797.1"/>
    <property type="molecule type" value="Transcribed_RNA"/>
</dbReference>
<reference evidence="1" key="1">
    <citation type="submission" date="2014-11" db="EMBL/GenBank/DDBJ databases">
        <authorList>
            <person name="Amaro Gonzalez C."/>
        </authorList>
    </citation>
    <scope>NUCLEOTIDE SEQUENCE</scope>
</reference>
<evidence type="ECO:0000313" key="1">
    <source>
        <dbReference type="EMBL" id="JAH81797.1"/>
    </source>
</evidence>
<name>A0A0E9VUS9_ANGAN</name>
<protein>
    <submittedName>
        <fullName evidence="1">Uncharacterized protein</fullName>
    </submittedName>
</protein>